<reference evidence="5 6" key="1">
    <citation type="journal article" date="2012" name="Science">
        <title>The Paleozoic origin of enzymatic lignin decomposition reconstructed from 31 fungal genomes.</title>
        <authorList>
            <person name="Floudas D."/>
            <person name="Binder M."/>
            <person name="Riley R."/>
            <person name="Barry K."/>
            <person name="Blanchette R.A."/>
            <person name="Henrissat B."/>
            <person name="Martinez A.T."/>
            <person name="Otillar R."/>
            <person name="Spatafora J.W."/>
            <person name="Yadav J.S."/>
            <person name="Aerts A."/>
            <person name="Benoit I."/>
            <person name="Boyd A."/>
            <person name="Carlson A."/>
            <person name="Copeland A."/>
            <person name="Coutinho P.M."/>
            <person name="de Vries R.P."/>
            <person name="Ferreira P."/>
            <person name="Findley K."/>
            <person name="Foster B."/>
            <person name="Gaskell J."/>
            <person name="Glotzer D."/>
            <person name="Gorecki P."/>
            <person name="Heitman J."/>
            <person name="Hesse C."/>
            <person name="Hori C."/>
            <person name="Igarashi K."/>
            <person name="Jurgens J.A."/>
            <person name="Kallen N."/>
            <person name="Kersten P."/>
            <person name="Kohler A."/>
            <person name="Kuees U."/>
            <person name="Kumar T.K.A."/>
            <person name="Kuo A."/>
            <person name="LaButti K."/>
            <person name="Larrondo L.F."/>
            <person name="Lindquist E."/>
            <person name="Ling A."/>
            <person name="Lombard V."/>
            <person name="Lucas S."/>
            <person name="Lundell T."/>
            <person name="Martin R."/>
            <person name="McLaughlin D.J."/>
            <person name="Morgenstern I."/>
            <person name="Morin E."/>
            <person name="Murat C."/>
            <person name="Nagy L.G."/>
            <person name="Nolan M."/>
            <person name="Ohm R.A."/>
            <person name="Patyshakuliyeva A."/>
            <person name="Rokas A."/>
            <person name="Ruiz-Duenas F.J."/>
            <person name="Sabat G."/>
            <person name="Salamov A."/>
            <person name="Samejima M."/>
            <person name="Schmutz J."/>
            <person name="Slot J.C."/>
            <person name="St John F."/>
            <person name="Stenlid J."/>
            <person name="Sun H."/>
            <person name="Sun S."/>
            <person name="Syed K."/>
            <person name="Tsang A."/>
            <person name="Wiebenga A."/>
            <person name="Young D."/>
            <person name="Pisabarro A."/>
            <person name="Eastwood D.C."/>
            <person name="Martin F."/>
            <person name="Cullen D."/>
            <person name="Grigoriev I.V."/>
            <person name="Hibbett D.S."/>
        </authorList>
    </citation>
    <scope>NUCLEOTIDE SEQUENCE</scope>
    <source>
        <strain evidence="6">FP-58527</strain>
    </source>
</reference>
<dbReference type="SMART" id="SM00213">
    <property type="entry name" value="UBQ"/>
    <property type="match status" value="1"/>
</dbReference>
<feature type="region of interest" description="Disordered" evidence="2">
    <location>
        <begin position="128"/>
        <end position="154"/>
    </location>
</feature>
<dbReference type="FunCoup" id="S8F7J3">
    <property type="interactions" value="178"/>
</dbReference>
<dbReference type="InterPro" id="IPR039773">
    <property type="entry name" value="BAG_chaperone_regulator"/>
</dbReference>
<dbReference type="Gene3D" id="3.10.20.90">
    <property type="entry name" value="Phosphatidylinositol 3-kinase Catalytic Subunit, Chain A, domain 1"/>
    <property type="match status" value="1"/>
</dbReference>
<dbReference type="PANTHER" id="PTHR12329">
    <property type="entry name" value="BCL2-ASSOCIATED ATHANOGENE"/>
    <property type="match status" value="1"/>
</dbReference>
<dbReference type="InterPro" id="IPR000626">
    <property type="entry name" value="Ubiquitin-like_dom"/>
</dbReference>
<evidence type="ECO:0000313" key="5">
    <source>
        <dbReference type="EMBL" id="EPS97615.1"/>
    </source>
</evidence>
<sequence length="224" mass="24548">MSYTVKWGRERLHFPLPAPDAKLAEIRHEIATYTQLDPKSFKLVHTGAVMKDDNAPISAYGIKPNSTIAVVGGGDVPHAPKRHKHKEKPAERTEASTVAQIRGELDAVRRTLKPDVDAFLTTLDLAAPSSTASAPAPQPASTSLPKENKPALLGGRNTDIELEHRRLGELLLQSLLRLDAITAEGEWEEARKERKGAVKEVQSLLDRLDGGWRARPRTNVQSPA</sequence>
<dbReference type="SUPFAM" id="SSF54236">
    <property type="entry name" value="Ubiquitin-like"/>
    <property type="match status" value="1"/>
</dbReference>
<evidence type="ECO:0000313" key="6">
    <source>
        <dbReference type="Proteomes" id="UP000015241"/>
    </source>
</evidence>
<dbReference type="eggNOG" id="ENOG502SGZ8">
    <property type="taxonomic scope" value="Eukaryota"/>
</dbReference>
<proteinExistence type="predicted"/>
<dbReference type="Pfam" id="PF02179">
    <property type="entry name" value="BAG"/>
    <property type="match status" value="1"/>
</dbReference>
<dbReference type="GO" id="GO:0005829">
    <property type="term" value="C:cytosol"/>
    <property type="evidence" value="ECO:0007669"/>
    <property type="project" value="TreeGrafter"/>
</dbReference>
<accession>S8F7J3</accession>
<dbReference type="Gene3D" id="1.20.58.120">
    <property type="entry name" value="BAG domain"/>
    <property type="match status" value="1"/>
</dbReference>
<dbReference type="EMBL" id="KE504174">
    <property type="protein sequence ID" value="EPS97615.1"/>
    <property type="molecule type" value="Genomic_DNA"/>
</dbReference>
<organism evidence="5 6">
    <name type="scientific">Fomitopsis schrenkii</name>
    <name type="common">Brown rot fungus</name>
    <dbReference type="NCBI Taxonomy" id="2126942"/>
    <lineage>
        <taxon>Eukaryota</taxon>
        <taxon>Fungi</taxon>
        <taxon>Dikarya</taxon>
        <taxon>Basidiomycota</taxon>
        <taxon>Agaricomycotina</taxon>
        <taxon>Agaricomycetes</taxon>
        <taxon>Polyporales</taxon>
        <taxon>Fomitopsis</taxon>
    </lineage>
</organism>
<evidence type="ECO:0000259" key="3">
    <source>
        <dbReference type="PROSITE" id="PS50053"/>
    </source>
</evidence>
<dbReference type="Proteomes" id="UP000015241">
    <property type="component" value="Unassembled WGS sequence"/>
</dbReference>
<dbReference type="GO" id="GO:0051087">
    <property type="term" value="F:protein-folding chaperone binding"/>
    <property type="evidence" value="ECO:0007669"/>
    <property type="project" value="InterPro"/>
</dbReference>
<dbReference type="PROSITE" id="PS51035">
    <property type="entry name" value="BAG"/>
    <property type="match status" value="1"/>
</dbReference>
<dbReference type="PROSITE" id="PS50053">
    <property type="entry name" value="UBIQUITIN_2"/>
    <property type="match status" value="1"/>
</dbReference>
<dbReference type="GO" id="GO:0016020">
    <property type="term" value="C:membrane"/>
    <property type="evidence" value="ECO:0007669"/>
    <property type="project" value="TreeGrafter"/>
</dbReference>
<keyword evidence="6" id="KW-1185">Reference proteome</keyword>
<evidence type="ECO:0000256" key="1">
    <source>
        <dbReference type="ARBA" id="ARBA00023186"/>
    </source>
</evidence>
<protein>
    <submittedName>
        <fullName evidence="5">Uncharacterized protein</fullName>
    </submittedName>
</protein>
<dbReference type="GO" id="GO:0005634">
    <property type="term" value="C:nucleus"/>
    <property type="evidence" value="ECO:0007669"/>
    <property type="project" value="TreeGrafter"/>
</dbReference>
<dbReference type="Pfam" id="PF00240">
    <property type="entry name" value="ubiquitin"/>
    <property type="match status" value="1"/>
</dbReference>
<dbReference type="InterPro" id="IPR036533">
    <property type="entry name" value="BAG_dom_sf"/>
</dbReference>
<evidence type="ECO:0000259" key="4">
    <source>
        <dbReference type="PROSITE" id="PS51035"/>
    </source>
</evidence>
<gene>
    <name evidence="5" type="ORF">FOMPIDRAFT_1149725</name>
</gene>
<dbReference type="HOGENOM" id="CLU_082772_0_0_1"/>
<dbReference type="AlphaFoldDB" id="S8F7J3"/>
<dbReference type="InterPro" id="IPR003103">
    <property type="entry name" value="BAG_domain"/>
</dbReference>
<dbReference type="GO" id="GO:0050821">
    <property type="term" value="P:protein stabilization"/>
    <property type="evidence" value="ECO:0007669"/>
    <property type="project" value="TreeGrafter"/>
</dbReference>
<dbReference type="GO" id="GO:0000774">
    <property type="term" value="F:adenyl-nucleotide exchange factor activity"/>
    <property type="evidence" value="ECO:0007669"/>
    <property type="project" value="TreeGrafter"/>
</dbReference>
<feature type="compositionally biased region" description="Low complexity" evidence="2">
    <location>
        <begin position="128"/>
        <end position="145"/>
    </location>
</feature>
<dbReference type="InParanoid" id="S8F7J3"/>
<dbReference type="PANTHER" id="PTHR12329:SF16">
    <property type="entry name" value="BAG FAMILY MOLECULAR CHAPERONE REGULATOR 1"/>
    <property type="match status" value="1"/>
</dbReference>
<feature type="domain" description="BAG" evidence="4">
    <location>
        <begin position="161"/>
        <end position="212"/>
    </location>
</feature>
<keyword evidence="1" id="KW-0143">Chaperone</keyword>
<dbReference type="OrthoDB" id="417450at2759"/>
<dbReference type="STRING" id="743788.S8F7J3"/>
<dbReference type="SUPFAM" id="SSF63491">
    <property type="entry name" value="BAG domain"/>
    <property type="match status" value="1"/>
</dbReference>
<evidence type="ECO:0000256" key="2">
    <source>
        <dbReference type="SAM" id="MobiDB-lite"/>
    </source>
</evidence>
<name>S8F7J3_FOMSC</name>
<feature type="domain" description="Ubiquitin-like" evidence="3">
    <location>
        <begin position="1"/>
        <end position="71"/>
    </location>
</feature>
<dbReference type="InterPro" id="IPR029071">
    <property type="entry name" value="Ubiquitin-like_domsf"/>
</dbReference>